<dbReference type="AlphaFoldDB" id="A0A1B6D899"/>
<name>A0A1B6D899_9HEMI</name>
<dbReference type="Pfam" id="PF01428">
    <property type="entry name" value="zf-AN1"/>
    <property type="match status" value="1"/>
</dbReference>
<dbReference type="GO" id="GO:0005737">
    <property type="term" value="C:cytoplasm"/>
    <property type="evidence" value="ECO:0007669"/>
    <property type="project" value="TreeGrafter"/>
</dbReference>
<proteinExistence type="predicted"/>
<evidence type="ECO:0000313" key="6">
    <source>
        <dbReference type="EMBL" id="JAS11943.1"/>
    </source>
</evidence>
<evidence type="ECO:0000256" key="2">
    <source>
        <dbReference type="ARBA" id="ARBA00022771"/>
    </source>
</evidence>
<dbReference type="InterPro" id="IPR035896">
    <property type="entry name" value="AN1-like_Znf"/>
</dbReference>
<dbReference type="Pfam" id="PF25327">
    <property type="entry name" value="UBL_ZFAND1"/>
    <property type="match status" value="1"/>
</dbReference>
<evidence type="ECO:0000313" key="8">
    <source>
        <dbReference type="EMBL" id="JAS21917.1"/>
    </source>
</evidence>
<sequence>MEFPELTEKCDFEQCKRLDFLPVPCTYCSKVFCQAHSSIDSHKCSIIQPDIKDIGQGLTKDIQKHSTNYKHTTLTNQCVEENCTLIGKILTHYDAEDRCSVFVEHNHKRQILLKKHDIHVANKTKFLMTKSTIDNQMTQKLNNEVAKNNKFALSLRLMRMKQIACGENSVPVLDRVYFMVYYNSNDSKAVFASKSWTVGRCVDFFANKFHLTNNNNKRNGDKLMLLKKEDDATFPMDEVIGDIINSGKIQNGEELLLKRVNL</sequence>
<keyword evidence="3" id="KW-0862">Zinc</keyword>
<dbReference type="SUPFAM" id="SSF118310">
    <property type="entry name" value="AN1-like Zinc finger"/>
    <property type="match status" value="1"/>
</dbReference>
<keyword evidence="1" id="KW-0479">Metal-binding</keyword>
<dbReference type="Gene3D" id="4.10.1110.10">
    <property type="entry name" value="AN1-like Zinc finger"/>
    <property type="match status" value="1"/>
</dbReference>
<evidence type="ECO:0000259" key="4">
    <source>
        <dbReference type="SMART" id="SM00154"/>
    </source>
</evidence>
<gene>
    <name evidence="6" type="ORF">g.37461</name>
    <name evidence="5" type="ORF">g.37462</name>
    <name evidence="8" type="ORF">g.37463</name>
    <name evidence="7" type="ORF">g.37464</name>
</gene>
<dbReference type="PANTHER" id="PTHR14677:SF20">
    <property type="entry name" value="ZINC FINGER AN1-TYPE CONTAINING 2A-RELATED"/>
    <property type="match status" value="1"/>
</dbReference>
<dbReference type="GO" id="GO:0008270">
    <property type="term" value="F:zinc ion binding"/>
    <property type="evidence" value="ECO:0007669"/>
    <property type="project" value="UniProtKB-KW"/>
</dbReference>
<dbReference type="EMBL" id="GEDC01022486">
    <property type="protein sequence ID" value="JAS14812.1"/>
    <property type="molecule type" value="Transcribed_RNA"/>
</dbReference>
<organism evidence="8">
    <name type="scientific">Clastoptera arizonana</name>
    <name type="common">Arizona spittle bug</name>
    <dbReference type="NCBI Taxonomy" id="38151"/>
    <lineage>
        <taxon>Eukaryota</taxon>
        <taxon>Metazoa</taxon>
        <taxon>Ecdysozoa</taxon>
        <taxon>Arthropoda</taxon>
        <taxon>Hexapoda</taxon>
        <taxon>Insecta</taxon>
        <taxon>Pterygota</taxon>
        <taxon>Neoptera</taxon>
        <taxon>Paraneoptera</taxon>
        <taxon>Hemiptera</taxon>
        <taxon>Auchenorrhyncha</taxon>
        <taxon>Cercopoidea</taxon>
        <taxon>Clastopteridae</taxon>
        <taxon>Clastoptera</taxon>
    </lineage>
</organism>
<dbReference type="EMBL" id="GEDC01015381">
    <property type="protein sequence ID" value="JAS21917.1"/>
    <property type="molecule type" value="Transcribed_RNA"/>
</dbReference>
<keyword evidence="2" id="KW-0863">Zinc-finger</keyword>
<evidence type="ECO:0000313" key="7">
    <source>
        <dbReference type="EMBL" id="JAS14812.1"/>
    </source>
</evidence>
<accession>A0A1B6D899</accession>
<dbReference type="EMBL" id="GEDC01025355">
    <property type="protein sequence ID" value="JAS11943.1"/>
    <property type="molecule type" value="Transcribed_RNA"/>
</dbReference>
<dbReference type="PANTHER" id="PTHR14677">
    <property type="entry name" value="ARSENITE INDUCUBLE RNA ASSOCIATED PROTEIN AIP-1-RELATED"/>
    <property type="match status" value="1"/>
</dbReference>
<evidence type="ECO:0000256" key="1">
    <source>
        <dbReference type="ARBA" id="ARBA00022723"/>
    </source>
</evidence>
<dbReference type="InterPro" id="IPR000058">
    <property type="entry name" value="Znf_AN1"/>
</dbReference>
<dbReference type="SMART" id="SM00154">
    <property type="entry name" value="ZnF_AN1"/>
    <property type="match status" value="1"/>
</dbReference>
<dbReference type="InterPro" id="IPR057358">
    <property type="entry name" value="UBL_ZFAND1-like"/>
</dbReference>
<reference evidence="8" key="1">
    <citation type="submission" date="2015-12" db="EMBL/GenBank/DDBJ databases">
        <title>De novo transcriptome assembly of four potential Pierce s Disease insect vectors from Arizona vineyards.</title>
        <authorList>
            <person name="Tassone E.E."/>
        </authorList>
    </citation>
    <scope>NUCLEOTIDE SEQUENCE</scope>
</reference>
<protein>
    <recommendedName>
        <fullName evidence="4">AN1-type domain-containing protein</fullName>
    </recommendedName>
</protein>
<evidence type="ECO:0000313" key="5">
    <source>
        <dbReference type="EMBL" id="JAS08480.1"/>
    </source>
</evidence>
<evidence type="ECO:0000256" key="3">
    <source>
        <dbReference type="ARBA" id="ARBA00022833"/>
    </source>
</evidence>
<feature type="domain" description="AN1-type" evidence="4">
    <location>
        <begin position="10"/>
        <end position="49"/>
    </location>
</feature>
<dbReference type="EMBL" id="GEDC01028818">
    <property type="protein sequence ID" value="JAS08480.1"/>
    <property type="molecule type" value="Transcribed_RNA"/>
</dbReference>